<evidence type="ECO:0000313" key="2">
    <source>
        <dbReference type="EMBL" id="KAF7721846.1"/>
    </source>
</evidence>
<dbReference type="InterPro" id="IPR021514">
    <property type="entry name" value="DUF3176"/>
</dbReference>
<keyword evidence="1" id="KW-0472">Membrane</keyword>
<dbReference type="OrthoDB" id="5376804at2759"/>
<protein>
    <submittedName>
        <fullName evidence="2">Uncharacterized protein</fullName>
    </submittedName>
</protein>
<dbReference type="EMBL" id="JABAYA010000231">
    <property type="protein sequence ID" value="KAF7721846.1"/>
    <property type="molecule type" value="Genomic_DNA"/>
</dbReference>
<name>A0A8H7EQ58_9FUNG</name>
<organism evidence="2 3">
    <name type="scientific">Apophysomyces ossiformis</name>
    <dbReference type="NCBI Taxonomy" id="679940"/>
    <lineage>
        <taxon>Eukaryota</taxon>
        <taxon>Fungi</taxon>
        <taxon>Fungi incertae sedis</taxon>
        <taxon>Mucoromycota</taxon>
        <taxon>Mucoromycotina</taxon>
        <taxon>Mucoromycetes</taxon>
        <taxon>Mucorales</taxon>
        <taxon>Mucorineae</taxon>
        <taxon>Mucoraceae</taxon>
        <taxon>Apophysomyces</taxon>
    </lineage>
</organism>
<evidence type="ECO:0000313" key="3">
    <source>
        <dbReference type="Proteomes" id="UP000605846"/>
    </source>
</evidence>
<evidence type="ECO:0000256" key="1">
    <source>
        <dbReference type="SAM" id="Phobius"/>
    </source>
</evidence>
<dbReference type="Proteomes" id="UP000605846">
    <property type="component" value="Unassembled WGS sequence"/>
</dbReference>
<feature type="transmembrane region" description="Helical" evidence="1">
    <location>
        <begin position="93"/>
        <end position="113"/>
    </location>
</feature>
<keyword evidence="1" id="KW-0812">Transmembrane</keyword>
<dbReference type="AlphaFoldDB" id="A0A8H7EQ58"/>
<dbReference type="PANTHER" id="PTHR35394:SF5">
    <property type="entry name" value="DUF3176 DOMAIN-CONTAINING PROTEIN"/>
    <property type="match status" value="1"/>
</dbReference>
<dbReference type="PANTHER" id="PTHR35394">
    <property type="entry name" value="DUF3176 DOMAIN-CONTAINING PROTEIN"/>
    <property type="match status" value="1"/>
</dbReference>
<feature type="transmembrane region" description="Helical" evidence="1">
    <location>
        <begin position="149"/>
        <end position="172"/>
    </location>
</feature>
<comment type="caution">
    <text evidence="2">The sequence shown here is derived from an EMBL/GenBank/DDBJ whole genome shotgun (WGS) entry which is preliminary data.</text>
</comment>
<gene>
    <name evidence="2" type="ORF">EC973_004082</name>
</gene>
<sequence length="625" mass="70073">MPDIVELDQRSLSHRNGSKDDILPPYEETDSSIYANHARYKNDKFTDIIRLAILPLINIVCSVVLIGAVIYVFTSSDNQSLEKTIAGMRVPTFLALLMTILKMFLSGGIGYAVSEYKWVRLQNTEGTKLSLLEMYDACTRGVGGIFRVFALLLRFDTVLIPAIIFQFGFIAIGPASQQILTSSAYQQYSCTNNETAMLYNDIDYLDMVALRSNRYDMRFVKGLQFDFLGTMAMQQAGHNLPAPIMLSCPGTATNCTYPHVDMFRTDVECQQGNFDTPVLNHHTMKVEPIRRLLRFNDSNPLASLSAPQLPLVLYGPSMLGRTWWDLNNLTTPTSQPNLNNNTTRSIRSYLGEQTFIAATYKGGTNSRSADPKTTVITQCTLRSYRNSTTVIATNNSLIIQTNDFAPINIDLDQLANPAILRNQKYGAQQLVMHNAYGVQLTAMNTLIVHNPELMRSNAAKSTQRSSDQSFQGFLTRYLHQLDQLVSLLLPMDPDFLFSRDGQQCTVAAVRYHANPLSYYFLSLSLVIPLIWWIIVWSIGLYKTNGISRGTSQIALLVTGFTDLARERFKGLSHAGQNELLNKANKINIVFGETRGGMEQMGHVAFGLKEEQLRPIRARRSSTDHT</sequence>
<accession>A0A8H7EQ58</accession>
<reference evidence="2" key="1">
    <citation type="submission" date="2020-01" db="EMBL/GenBank/DDBJ databases">
        <title>Genome Sequencing of Three Apophysomyces-Like Fungal Strains Confirms a Novel Fungal Genus in the Mucoromycota with divergent Burkholderia-like Endosymbiotic Bacteria.</title>
        <authorList>
            <person name="Stajich J.E."/>
            <person name="Macias A.M."/>
            <person name="Carter-House D."/>
            <person name="Lovett B."/>
            <person name="Kasson L.R."/>
            <person name="Berry K."/>
            <person name="Grigoriev I."/>
            <person name="Chang Y."/>
            <person name="Spatafora J."/>
            <person name="Kasson M.T."/>
        </authorList>
    </citation>
    <scope>NUCLEOTIDE SEQUENCE</scope>
    <source>
        <strain evidence="2">NRRL A-21654</strain>
    </source>
</reference>
<feature type="transmembrane region" description="Helical" evidence="1">
    <location>
        <begin position="518"/>
        <end position="541"/>
    </location>
</feature>
<keyword evidence="1" id="KW-1133">Transmembrane helix</keyword>
<proteinExistence type="predicted"/>
<keyword evidence="3" id="KW-1185">Reference proteome</keyword>
<feature type="transmembrane region" description="Helical" evidence="1">
    <location>
        <begin position="48"/>
        <end position="73"/>
    </location>
</feature>
<dbReference type="Pfam" id="PF11374">
    <property type="entry name" value="DUF3176"/>
    <property type="match status" value="1"/>
</dbReference>